<dbReference type="GO" id="GO:0005813">
    <property type="term" value="C:centrosome"/>
    <property type="evidence" value="ECO:0007669"/>
    <property type="project" value="TreeGrafter"/>
</dbReference>
<evidence type="ECO:0000313" key="2">
    <source>
        <dbReference type="EMBL" id="CAF4329274.1"/>
    </source>
</evidence>
<dbReference type="GO" id="GO:0007288">
    <property type="term" value="P:sperm axoneme assembly"/>
    <property type="evidence" value="ECO:0007669"/>
    <property type="project" value="TreeGrafter"/>
</dbReference>
<dbReference type="GO" id="GO:0005737">
    <property type="term" value="C:cytoplasm"/>
    <property type="evidence" value="ECO:0007669"/>
    <property type="project" value="TreeGrafter"/>
</dbReference>
<accession>A0A8S2UBT3</accession>
<feature type="non-terminal residue" evidence="1">
    <location>
        <position position="1"/>
    </location>
</feature>
<dbReference type="EMBL" id="CAJOBH010041117">
    <property type="protein sequence ID" value="CAF4329274.1"/>
    <property type="molecule type" value="Genomic_DNA"/>
</dbReference>
<dbReference type="EMBL" id="CAJOBJ010069886">
    <property type="protein sequence ID" value="CAF4455559.1"/>
    <property type="molecule type" value="Genomic_DNA"/>
</dbReference>
<dbReference type="PANTHER" id="PTHR46540:SF1">
    <property type="entry name" value="TETRATRICOPEPTIDE REPEAT PROTEIN 12"/>
    <property type="match status" value="1"/>
</dbReference>
<evidence type="ECO:0000313" key="4">
    <source>
        <dbReference type="Proteomes" id="UP000681967"/>
    </source>
</evidence>
<name>A0A8S2UBT3_9BILA</name>
<dbReference type="PANTHER" id="PTHR46540">
    <property type="entry name" value="TETRATRICOPEPTIDE REPEAT PROTEIN 12"/>
    <property type="match status" value="1"/>
</dbReference>
<comment type="caution">
    <text evidence="1">The sequence shown here is derived from an EMBL/GenBank/DDBJ whole genome shotgun (WGS) entry which is preliminary data.</text>
</comment>
<evidence type="ECO:0000313" key="3">
    <source>
        <dbReference type="EMBL" id="CAF4455559.1"/>
    </source>
</evidence>
<organism evidence="1 4">
    <name type="scientific">Rotaria magnacalcarata</name>
    <dbReference type="NCBI Taxonomy" id="392030"/>
    <lineage>
        <taxon>Eukaryota</taxon>
        <taxon>Metazoa</taxon>
        <taxon>Spiralia</taxon>
        <taxon>Gnathifera</taxon>
        <taxon>Rotifera</taxon>
        <taxon>Eurotatoria</taxon>
        <taxon>Bdelloidea</taxon>
        <taxon>Philodinida</taxon>
        <taxon>Philodinidae</taxon>
        <taxon>Rotaria</taxon>
    </lineage>
</organism>
<dbReference type="AlphaFoldDB" id="A0A8S2UBT3"/>
<reference evidence="1" key="1">
    <citation type="submission" date="2021-02" db="EMBL/GenBank/DDBJ databases">
        <authorList>
            <person name="Nowell W R."/>
        </authorList>
    </citation>
    <scope>NUCLEOTIDE SEQUENCE</scope>
</reference>
<proteinExistence type="predicted"/>
<dbReference type="EMBL" id="CAJOBH010040925">
    <property type="protein sequence ID" value="CAF4328321.1"/>
    <property type="molecule type" value="Genomic_DNA"/>
</dbReference>
<gene>
    <name evidence="1" type="ORF">BYL167_LOCUS28577</name>
    <name evidence="2" type="ORF">BYL167_LOCUS28614</name>
    <name evidence="3" type="ORF">GIL414_LOCUS32627</name>
</gene>
<dbReference type="GO" id="GO:0070286">
    <property type="term" value="P:axonemal dynein complex assembly"/>
    <property type="evidence" value="ECO:0007669"/>
    <property type="project" value="TreeGrafter"/>
</dbReference>
<protein>
    <submittedName>
        <fullName evidence="1">Uncharacterized protein</fullName>
    </submittedName>
</protein>
<sequence>AENRRKNKILADEFKAKGNDAFHQQLYEQAIDYYTQGLNAKKDYDILYTNRAQVYVKQGRYEDAINDCDW</sequence>
<dbReference type="SUPFAM" id="SSF48452">
    <property type="entry name" value="TPR-like"/>
    <property type="match status" value="1"/>
</dbReference>
<dbReference type="InterPro" id="IPR043195">
    <property type="entry name" value="TTC12"/>
</dbReference>
<feature type="non-terminal residue" evidence="1">
    <location>
        <position position="70"/>
    </location>
</feature>
<dbReference type="Proteomes" id="UP000681720">
    <property type="component" value="Unassembled WGS sequence"/>
</dbReference>
<dbReference type="Proteomes" id="UP000681967">
    <property type="component" value="Unassembled WGS sequence"/>
</dbReference>
<evidence type="ECO:0000313" key="1">
    <source>
        <dbReference type="EMBL" id="CAF4328321.1"/>
    </source>
</evidence>
<dbReference type="Pfam" id="PF13181">
    <property type="entry name" value="TPR_8"/>
    <property type="match status" value="1"/>
</dbReference>
<dbReference type="Gene3D" id="1.25.40.10">
    <property type="entry name" value="Tetratricopeptide repeat domain"/>
    <property type="match status" value="1"/>
</dbReference>
<dbReference type="InterPro" id="IPR011990">
    <property type="entry name" value="TPR-like_helical_dom_sf"/>
</dbReference>
<dbReference type="InterPro" id="IPR019734">
    <property type="entry name" value="TPR_rpt"/>
</dbReference>